<dbReference type="InterPro" id="IPR044722">
    <property type="entry name" value="SecA_SF2_C"/>
</dbReference>
<keyword evidence="8 13" id="KW-0653">Protein transport</keyword>
<dbReference type="Pfam" id="PF01043">
    <property type="entry name" value="SecA_PP_bind"/>
    <property type="match status" value="1"/>
</dbReference>
<evidence type="ECO:0000313" key="17">
    <source>
        <dbReference type="EMBL" id="CAI0470097.1"/>
    </source>
</evidence>
<evidence type="ECO:0000256" key="9">
    <source>
        <dbReference type="ARBA" id="ARBA00022967"/>
    </source>
</evidence>
<evidence type="ECO:0000256" key="3">
    <source>
        <dbReference type="ARBA" id="ARBA00007650"/>
    </source>
</evidence>
<dbReference type="InterPro" id="IPR036670">
    <property type="entry name" value="SecA_X-link_sf"/>
</dbReference>
<comment type="similarity">
    <text evidence="3 13">Belongs to the SecA family.</text>
</comment>
<dbReference type="InterPro" id="IPR027417">
    <property type="entry name" value="P-loop_NTPase"/>
</dbReference>
<dbReference type="GO" id="GO:0016020">
    <property type="term" value="C:membrane"/>
    <property type="evidence" value="ECO:0007669"/>
    <property type="project" value="UniProtKB-SubCell"/>
</dbReference>
<dbReference type="InterPro" id="IPR014018">
    <property type="entry name" value="SecA_motor_DEAD"/>
</dbReference>
<feature type="domain" description="SecA family profile" evidence="16">
    <location>
        <begin position="76"/>
        <end position="644"/>
    </location>
</feature>
<gene>
    <name evidence="17" type="ORF">LITE_LOCUS38432</name>
</gene>
<evidence type="ECO:0000256" key="13">
    <source>
        <dbReference type="RuleBase" id="RU003874"/>
    </source>
</evidence>
<dbReference type="AlphaFoldDB" id="A0AAV0PHX4"/>
<dbReference type="SUPFAM" id="SSF52540">
    <property type="entry name" value="P-loop containing nucleoside triphosphate hydrolases"/>
    <property type="match status" value="2"/>
</dbReference>
<dbReference type="Pfam" id="PF07517">
    <property type="entry name" value="SecA_DEAD"/>
    <property type="match status" value="1"/>
</dbReference>
<evidence type="ECO:0000256" key="1">
    <source>
        <dbReference type="ARBA" id="ARBA00004170"/>
    </source>
</evidence>
<keyword evidence="9" id="KW-1278">Translocase</keyword>
<keyword evidence="11" id="KW-0472">Membrane</keyword>
<dbReference type="FunFam" id="3.90.1440.10:FF:000003">
    <property type="entry name" value="Preprotein translocase SecA subunit"/>
    <property type="match status" value="1"/>
</dbReference>
<evidence type="ECO:0000256" key="5">
    <source>
        <dbReference type="ARBA" id="ARBA00022490"/>
    </source>
</evidence>
<keyword evidence="7 13" id="KW-0067">ATP-binding</keyword>
<keyword evidence="5" id="KW-0963">Cytoplasm</keyword>
<dbReference type="GO" id="GO:0006886">
    <property type="term" value="P:intracellular protein transport"/>
    <property type="evidence" value="ECO:0007669"/>
    <property type="project" value="InterPro"/>
</dbReference>
<name>A0AAV0PHX4_9ROSI</name>
<dbReference type="PANTHER" id="PTHR30612">
    <property type="entry name" value="SECA INNER MEMBRANE COMPONENT OF SEC PROTEIN SECRETION SYSTEM"/>
    <property type="match status" value="1"/>
</dbReference>
<dbReference type="Gene3D" id="3.90.1440.10">
    <property type="entry name" value="SecA, preprotein cross-linking domain"/>
    <property type="match status" value="1"/>
</dbReference>
<dbReference type="SUPFAM" id="SSF81767">
    <property type="entry name" value="Pre-protein crosslinking domain of SecA"/>
    <property type="match status" value="1"/>
</dbReference>
<dbReference type="GO" id="GO:0016464">
    <property type="term" value="F:chloroplast protein-transporting ATPase activity"/>
    <property type="evidence" value="ECO:0007669"/>
    <property type="project" value="UniProtKB-EC"/>
</dbReference>
<dbReference type="PRINTS" id="PR00906">
    <property type="entry name" value="SECA"/>
</dbReference>
<keyword evidence="10 13" id="KW-0811">Translocation</keyword>
<keyword evidence="4 13" id="KW-0813">Transport</keyword>
<feature type="domain" description="Helicase C-terminal" evidence="15">
    <location>
        <begin position="495"/>
        <end position="662"/>
    </location>
</feature>
<evidence type="ECO:0000256" key="10">
    <source>
        <dbReference type="ARBA" id="ARBA00023010"/>
    </source>
</evidence>
<protein>
    <recommendedName>
        <fullName evidence="13">Protein translocase subunit SecA</fullName>
    </recommendedName>
</protein>
<dbReference type="GO" id="GO:0005524">
    <property type="term" value="F:ATP binding"/>
    <property type="evidence" value="ECO:0007669"/>
    <property type="project" value="UniProtKB-KW"/>
</dbReference>
<evidence type="ECO:0000256" key="8">
    <source>
        <dbReference type="ARBA" id="ARBA00022927"/>
    </source>
</evidence>
<proteinExistence type="inferred from homology"/>
<dbReference type="InterPro" id="IPR014001">
    <property type="entry name" value="Helicase_ATP-bd"/>
</dbReference>
<dbReference type="EMBL" id="CAMGYJ010000009">
    <property type="protein sequence ID" value="CAI0470097.1"/>
    <property type="molecule type" value="Genomic_DNA"/>
</dbReference>
<dbReference type="GO" id="GO:0006605">
    <property type="term" value="P:protein targeting"/>
    <property type="evidence" value="ECO:0007669"/>
    <property type="project" value="InterPro"/>
</dbReference>
<dbReference type="PANTHER" id="PTHR30612:SF0">
    <property type="entry name" value="CHLOROPLAST PROTEIN-TRANSPORTING ATPASE"/>
    <property type="match status" value="1"/>
</dbReference>
<dbReference type="CDD" id="cd18803">
    <property type="entry name" value="SF2_C_secA"/>
    <property type="match status" value="1"/>
</dbReference>
<comment type="catalytic activity">
    <reaction evidence="12">
        <text>ATP + H2O + chloroplast-proteinSide 1 = ADP + phosphate + chloroplast-proteinSide 2.</text>
        <dbReference type="EC" id="7.4.2.4"/>
    </reaction>
</comment>
<dbReference type="FunFam" id="3.40.50.300:FF:000334">
    <property type="entry name" value="Protein translocase subunit SecA"/>
    <property type="match status" value="1"/>
</dbReference>
<accession>A0AAV0PHX4</accession>
<dbReference type="Pfam" id="PF07516">
    <property type="entry name" value="SecA_SW"/>
    <property type="match status" value="1"/>
</dbReference>
<dbReference type="NCBIfam" id="TIGR00963">
    <property type="entry name" value="secA"/>
    <property type="match status" value="1"/>
</dbReference>
<dbReference type="PROSITE" id="PS51196">
    <property type="entry name" value="SECA_MOTOR_DEAD"/>
    <property type="match status" value="1"/>
</dbReference>
<dbReference type="Gene3D" id="3.40.50.300">
    <property type="entry name" value="P-loop containing nucleotide triphosphate hydrolases"/>
    <property type="match status" value="3"/>
</dbReference>
<dbReference type="HAMAP" id="MF_01382">
    <property type="entry name" value="SecA"/>
    <property type="match status" value="1"/>
</dbReference>
<comment type="caution">
    <text evidence="17">The sequence shown here is derived from an EMBL/GenBank/DDBJ whole genome shotgun (WGS) entry which is preliminary data.</text>
</comment>
<dbReference type="SMART" id="SM00958">
    <property type="entry name" value="SecA_PP_bind"/>
    <property type="match status" value="1"/>
</dbReference>
<reference evidence="17" key="1">
    <citation type="submission" date="2022-08" db="EMBL/GenBank/DDBJ databases">
        <authorList>
            <person name="Gutierrez-Valencia J."/>
        </authorList>
    </citation>
    <scope>NUCLEOTIDE SEQUENCE</scope>
</reference>
<dbReference type="InterPro" id="IPR036266">
    <property type="entry name" value="SecA_Wing/Scaffold_sf"/>
</dbReference>
<sequence length="730" mass="81903">MAAPLLRELSLVSCHQFHPSVPSVSPASSFLLPHEHKLHSFGSPPLQSLCSGWQPRARARVRSRRNMRAMASLSGFLGGIFKGTDTGESTRQQYASTVGLVNGLEARISSLSDSELRDRTSALQERARQGESLDSLLPEAFALVREASKRVLGLRPFDVQLIGGMVLHKGEIAEMKTGEGKTLVAILPAFLNALSGNGVHVVTVNDYLARRDCEWVGQVPRFLGLKVGLIQQNMTSEQRRENYLCDITYVTNSELGFDYLRDNLATSVEELVLRRFNYCIIDEVDSILIDEARTPLIISGPAEKPSDRYYKAAKIATVFERDIHYTVDEKQKNVLLTEQGYEDAEEILDLKDLYDPREQWALYILNAIKAKELFLRDVNYIVRGKEVLIVDEFTGRVMQGRRWSDGLHQAVEAKEALPIQNETITLASISYQNFFLQFPKLCGMTGTAATESTEFESIYKLKVTIVPTNKSMIRKDDSDVVFRATVGKWRAVVVEISRMYKTGRPVLVGTTSVEQSDGLSGQLQEAGIPHEVLNAKPENVEREAEIVAQSGRLGAVTIATNMAGRGTDIILGGNVISAGGLHVVGTERHESRRIDNQLRGRSGRQGDPGSSRFFLSLEDNIFRIFGGDRGLMKAFRVEDLPIESQMLTKALDEAQRKVENYFFDIRKQLFEYDEVLNSQRDRVYSERRRALESDNLQSLIIEYAELTMDDILEVTYVVDPLVCIKQCTFQ</sequence>
<evidence type="ECO:0000256" key="6">
    <source>
        <dbReference type="ARBA" id="ARBA00022741"/>
    </source>
</evidence>
<dbReference type="SMART" id="SM00957">
    <property type="entry name" value="SecA_DEAD"/>
    <property type="match status" value="1"/>
</dbReference>
<evidence type="ECO:0000256" key="2">
    <source>
        <dbReference type="ARBA" id="ARBA00004229"/>
    </source>
</evidence>
<dbReference type="InterPro" id="IPR011115">
    <property type="entry name" value="SecA_DEAD"/>
</dbReference>
<dbReference type="PROSITE" id="PS51192">
    <property type="entry name" value="HELICASE_ATP_BIND_1"/>
    <property type="match status" value="1"/>
</dbReference>
<dbReference type="SUPFAM" id="SSF81886">
    <property type="entry name" value="Helical scaffold and wing domains of SecA"/>
    <property type="match status" value="1"/>
</dbReference>
<dbReference type="Proteomes" id="UP001154282">
    <property type="component" value="Unassembled WGS sequence"/>
</dbReference>
<dbReference type="PROSITE" id="PS51194">
    <property type="entry name" value="HELICASE_CTER"/>
    <property type="match status" value="1"/>
</dbReference>
<dbReference type="CDD" id="cd17928">
    <property type="entry name" value="DEXDc_SecA"/>
    <property type="match status" value="1"/>
</dbReference>
<dbReference type="GO" id="GO:0017038">
    <property type="term" value="P:protein import"/>
    <property type="evidence" value="ECO:0007669"/>
    <property type="project" value="InterPro"/>
</dbReference>
<dbReference type="InterPro" id="IPR011116">
    <property type="entry name" value="SecA_Wing/Scaffold"/>
</dbReference>
<dbReference type="GO" id="GO:0009507">
    <property type="term" value="C:chloroplast"/>
    <property type="evidence" value="ECO:0007669"/>
    <property type="project" value="UniProtKB-SubCell"/>
</dbReference>
<evidence type="ECO:0000256" key="7">
    <source>
        <dbReference type="ARBA" id="ARBA00022840"/>
    </source>
</evidence>
<dbReference type="InterPro" id="IPR001650">
    <property type="entry name" value="Helicase_C-like"/>
</dbReference>
<evidence type="ECO:0000313" key="18">
    <source>
        <dbReference type="Proteomes" id="UP001154282"/>
    </source>
</evidence>
<dbReference type="InterPro" id="IPR020937">
    <property type="entry name" value="SecA_CS"/>
</dbReference>
<keyword evidence="18" id="KW-1185">Reference proteome</keyword>
<organism evidence="17 18">
    <name type="scientific">Linum tenue</name>
    <dbReference type="NCBI Taxonomy" id="586396"/>
    <lineage>
        <taxon>Eukaryota</taxon>
        <taxon>Viridiplantae</taxon>
        <taxon>Streptophyta</taxon>
        <taxon>Embryophyta</taxon>
        <taxon>Tracheophyta</taxon>
        <taxon>Spermatophyta</taxon>
        <taxon>Magnoliopsida</taxon>
        <taxon>eudicotyledons</taxon>
        <taxon>Gunneridae</taxon>
        <taxon>Pentapetalae</taxon>
        <taxon>rosids</taxon>
        <taxon>fabids</taxon>
        <taxon>Malpighiales</taxon>
        <taxon>Linaceae</taxon>
        <taxon>Linum</taxon>
    </lineage>
</organism>
<evidence type="ECO:0000256" key="11">
    <source>
        <dbReference type="ARBA" id="ARBA00023136"/>
    </source>
</evidence>
<dbReference type="Pfam" id="PF21090">
    <property type="entry name" value="P-loop_SecA"/>
    <property type="match status" value="1"/>
</dbReference>
<feature type="domain" description="Helicase ATP-binding" evidence="14">
    <location>
        <begin position="162"/>
        <end position="320"/>
    </location>
</feature>
<evidence type="ECO:0000256" key="12">
    <source>
        <dbReference type="ARBA" id="ARBA00034043"/>
    </source>
</evidence>
<dbReference type="Gene3D" id="1.10.3060.10">
    <property type="entry name" value="Helical scaffold and wing domains of SecA"/>
    <property type="match status" value="1"/>
</dbReference>
<dbReference type="FunFam" id="3.40.50.300:FF:000429">
    <property type="entry name" value="Preprotein translocase subunit SecA"/>
    <property type="match status" value="1"/>
</dbReference>
<evidence type="ECO:0000259" key="14">
    <source>
        <dbReference type="PROSITE" id="PS51192"/>
    </source>
</evidence>
<keyword evidence="6 13" id="KW-0547">Nucleotide-binding</keyword>
<dbReference type="PROSITE" id="PS01312">
    <property type="entry name" value="SECA"/>
    <property type="match status" value="1"/>
</dbReference>
<evidence type="ECO:0000259" key="15">
    <source>
        <dbReference type="PROSITE" id="PS51194"/>
    </source>
</evidence>
<comment type="subcellular location">
    <subcellularLocation>
        <location evidence="1">Membrane</location>
        <topology evidence="1">Peripheral membrane protein</topology>
    </subcellularLocation>
    <subcellularLocation>
        <location evidence="2">Plastid</location>
        <location evidence="2">Chloroplast</location>
    </subcellularLocation>
</comment>
<dbReference type="InterPro" id="IPR000185">
    <property type="entry name" value="SecA"/>
</dbReference>
<evidence type="ECO:0000256" key="4">
    <source>
        <dbReference type="ARBA" id="ARBA00022448"/>
    </source>
</evidence>
<dbReference type="InterPro" id="IPR011130">
    <property type="entry name" value="SecA_preprotein_X-link_dom"/>
</dbReference>
<evidence type="ECO:0000259" key="16">
    <source>
        <dbReference type="PROSITE" id="PS51196"/>
    </source>
</evidence>